<dbReference type="PANTHER" id="PTHR30579">
    <property type="entry name" value="TRANSCRIPTIONAL REGULATOR"/>
    <property type="match status" value="1"/>
</dbReference>
<evidence type="ECO:0000256" key="3">
    <source>
        <dbReference type="ARBA" id="ARBA00023125"/>
    </source>
</evidence>
<accession>A0ABY9G5D7</accession>
<keyword evidence="2" id="KW-0805">Transcription regulation</keyword>
<dbReference type="InterPro" id="IPR000847">
    <property type="entry name" value="LysR_HTH_N"/>
</dbReference>
<dbReference type="Gene3D" id="1.10.10.10">
    <property type="entry name" value="Winged helix-like DNA-binding domain superfamily/Winged helix DNA-binding domain"/>
    <property type="match status" value="1"/>
</dbReference>
<dbReference type="SUPFAM" id="SSF46785">
    <property type="entry name" value="Winged helix' DNA-binding domain"/>
    <property type="match status" value="1"/>
</dbReference>
<sequence>MYKSSIPLLALRAFVEVGHYGSVKTAAKVLNVTPGAVSQHMRLLEERVGALLLIREPHGVRMT</sequence>
<evidence type="ECO:0000256" key="2">
    <source>
        <dbReference type="ARBA" id="ARBA00023015"/>
    </source>
</evidence>
<dbReference type="EMBL" id="CP117449">
    <property type="protein sequence ID" value="WLH10803.1"/>
    <property type="molecule type" value="Genomic_DNA"/>
</dbReference>
<evidence type="ECO:0000259" key="5">
    <source>
        <dbReference type="PROSITE" id="PS50931"/>
    </source>
</evidence>
<evidence type="ECO:0000313" key="7">
    <source>
        <dbReference type="Proteomes" id="UP001230339"/>
    </source>
</evidence>
<evidence type="ECO:0000256" key="1">
    <source>
        <dbReference type="ARBA" id="ARBA00009437"/>
    </source>
</evidence>
<dbReference type="PROSITE" id="PS50931">
    <property type="entry name" value="HTH_LYSR"/>
    <property type="match status" value="1"/>
</dbReference>
<keyword evidence="7" id="KW-1185">Reference proteome</keyword>
<gene>
    <name evidence="6" type="ORF">PSH57_18155</name>
</gene>
<protein>
    <submittedName>
        <fullName evidence="6">LysR family transcriptional regulator</fullName>
    </submittedName>
</protein>
<name>A0ABY9G5D7_9PSED</name>
<organism evidence="6 7">
    <name type="scientific">Pseudomonas hefeiensis</name>
    <dbReference type="NCBI Taxonomy" id="2738125"/>
    <lineage>
        <taxon>Bacteria</taxon>
        <taxon>Pseudomonadati</taxon>
        <taxon>Pseudomonadota</taxon>
        <taxon>Gammaproteobacteria</taxon>
        <taxon>Pseudomonadales</taxon>
        <taxon>Pseudomonadaceae</taxon>
        <taxon>Pseudomonas</taxon>
    </lineage>
</organism>
<feature type="domain" description="HTH lysR-type" evidence="5">
    <location>
        <begin position="6"/>
        <end position="63"/>
    </location>
</feature>
<comment type="similarity">
    <text evidence="1">Belongs to the LysR transcriptional regulatory family.</text>
</comment>
<dbReference type="InterPro" id="IPR050176">
    <property type="entry name" value="LTTR"/>
</dbReference>
<keyword evidence="4" id="KW-0804">Transcription</keyword>
<dbReference type="Pfam" id="PF00126">
    <property type="entry name" value="HTH_1"/>
    <property type="match status" value="1"/>
</dbReference>
<evidence type="ECO:0000256" key="4">
    <source>
        <dbReference type="ARBA" id="ARBA00023163"/>
    </source>
</evidence>
<dbReference type="InterPro" id="IPR036390">
    <property type="entry name" value="WH_DNA-bd_sf"/>
</dbReference>
<evidence type="ECO:0000313" key="6">
    <source>
        <dbReference type="EMBL" id="WLH10803.1"/>
    </source>
</evidence>
<dbReference type="Proteomes" id="UP001230339">
    <property type="component" value="Chromosome"/>
</dbReference>
<dbReference type="PANTHER" id="PTHR30579:SF2">
    <property type="entry name" value="HTH-TYPE TRANSCRIPTIONAL REGULATOR ARGP"/>
    <property type="match status" value="1"/>
</dbReference>
<proteinExistence type="inferred from homology"/>
<dbReference type="InterPro" id="IPR036388">
    <property type="entry name" value="WH-like_DNA-bd_sf"/>
</dbReference>
<reference evidence="6 7" key="1">
    <citation type="submission" date="2023-02" db="EMBL/GenBank/DDBJ databases">
        <title>Evolution of Hrp T3SS in non-pathogenic Pseudomonas fluorescens.</title>
        <authorList>
            <person name="Liao K."/>
            <person name="Wei H."/>
            <person name="Gu Y."/>
        </authorList>
    </citation>
    <scope>NUCLEOTIDE SEQUENCE [LARGE SCALE GENOMIC DNA]</scope>
    <source>
        <strain evidence="6 7">FP205</strain>
    </source>
</reference>
<dbReference type="RefSeq" id="WP_305384606.1">
    <property type="nucleotide sequence ID" value="NZ_CP117426.1"/>
</dbReference>
<keyword evidence="3" id="KW-0238">DNA-binding</keyword>